<evidence type="ECO:0000256" key="5">
    <source>
        <dbReference type="ARBA" id="ARBA00022679"/>
    </source>
</evidence>
<dbReference type="GO" id="GO:0010484">
    <property type="term" value="F:histone H3 acetyltransferase activity"/>
    <property type="evidence" value="ECO:0007669"/>
    <property type="project" value="TreeGrafter"/>
</dbReference>
<feature type="domain" description="Bromo" evidence="16">
    <location>
        <begin position="327"/>
        <end position="397"/>
    </location>
</feature>
<feature type="region of interest" description="Disordered" evidence="15">
    <location>
        <begin position="1"/>
        <end position="57"/>
    </location>
</feature>
<gene>
    <name evidence="18" type="ORF">OGAPHI_002700</name>
</gene>
<evidence type="ECO:0000256" key="2">
    <source>
        <dbReference type="ARBA" id="ARBA00008607"/>
    </source>
</evidence>
<evidence type="ECO:0000313" key="19">
    <source>
        <dbReference type="Proteomes" id="UP000769157"/>
    </source>
</evidence>
<dbReference type="PRINTS" id="PR00503">
    <property type="entry name" value="BROMODOMAIN"/>
</dbReference>
<dbReference type="PROSITE" id="PS00633">
    <property type="entry name" value="BROMODOMAIN_1"/>
    <property type="match status" value="1"/>
</dbReference>
<dbReference type="GeneID" id="70234667"/>
<evidence type="ECO:0000256" key="1">
    <source>
        <dbReference type="ARBA" id="ARBA00004123"/>
    </source>
</evidence>
<evidence type="ECO:0000256" key="8">
    <source>
        <dbReference type="ARBA" id="ARBA00023117"/>
    </source>
</evidence>
<evidence type="ECO:0000256" key="7">
    <source>
        <dbReference type="ARBA" id="ARBA00023015"/>
    </source>
</evidence>
<dbReference type="FunFam" id="3.40.630.30:FF:000004">
    <property type="entry name" value="Histone acetyltransferase KAT2A"/>
    <property type="match status" value="1"/>
</dbReference>
<keyword evidence="11" id="KW-0539">Nucleus</keyword>
<keyword evidence="5" id="KW-0808">Transferase</keyword>
<dbReference type="Pfam" id="PF00439">
    <property type="entry name" value="Bromodomain"/>
    <property type="match status" value="1"/>
</dbReference>
<evidence type="ECO:0000256" key="4">
    <source>
        <dbReference type="ARBA" id="ARBA00019713"/>
    </source>
</evidence>
<keyword evidence="10" id="KW-0804">Transcription</keyword>
<evidence type="ECO:0000256" key="12">
    <source>
        <dbReference type="ARBA" id="ARBA00023315"/>
    </source>
</evidence>
<evidence type="ECO:0000256" key="15">
    <source>
        <dbReference type="SAM" id="MobiDB-lite"/>
    </source>
</evidence>
<comment type="subcellular location">
    <subcellularLocation>
        <location evidence="1">Nucleus</location>
    </subcellularLocation>
</comment>
<evidence type="ECO:0000259" key="17">
    <source>
        <dbReference type="PROSITE" id="PS51186"/>
    </source>
</evidence>
<keyword evidence="7" id="KW-0805">Transcription regulation</keyword>
<keyword evidence="19" id="KW-1185">Reference proteome</keyword>
<evidence type="ECO:0000313" key="18">
    <source>
        <dbReference type="EMBL" id="KAH3668945.1"/>
    </source>
</evidence>
<evidence type="ECO:0000256" key="9">
    <source>
        <dbReference type="ARBA" id="ARBA00023159"/>
    </source>
</evidence>
<dbReference type="Gene3D" id="3.40.630.30">
    <property type="match status" value="1"/>
</dbReference>
<evidence type="ECO:0000259" key="16">
    <source>
        <dbReference type="PROSITE" id="PS50014"/>
    </source>
</evidence>
<dbReference type="EMBL" id="JAEUBE010000158">
    <property type="protein sequence ID" value="KAH3668945.1"/>
    <property type="molecule type" value="Genomic_DNA"/>
</dbReference>
<dbReference type="InterPro" id="IPR000182">
    <property type="entry name" value="GNAT_dom"/>
</dbReference>
<dbReference type="GO" id="GO:0045944">
    <property type="term" value="P:positive regulation of transcription by RNA polymerase II"/>
    <property type="evidence" value="ECO:0007669"/>
    <property type="project" value="TreeGrafter"/>
</dbReference>
<comment type="similarity">
    <text evidence="2">Belongs to the acetyltransferase family. GCN5 subfamily.</text>
</comment>
<dbReference type="PROSITE" id="PS50014">
    <property type="entry name" value="BROMODOMAIN_2"/>
    <property type="match status" value="1"/>
</dbReference>
<dbReference type="GO" id="GO:0005634">
    <property type="term" value="C:nucleus"/>
    <property type="evidence" value="ECO:0007669"/>
    <property type="project" value="UniProtKB-SubCell"/>
</dbReference>
<comment type="caution">
    <text evidence="18">The sequence shown here is derived from an EMBL/GenBank/DDBJ whole genome shotgun (WGS) entry which is preliminary data.</text>
</comment>
<evidence type="ECO:0000256" key="6">
    <source>
        <dbReference type="ARBA" id="ARBA00022853"/>
    </source>
</evidence>
<dbReference type="EC" id="2.3.1.48" evidence="3"/>
<dbReference type="Proteomes" id="UP000769157">
    <property type="component" value="Unassembled WGS sequence"/>
</dbReference>
<dbReference type="SUPFAM" id="SSF47370">
    <property type="entry name" value="Bromodomain"/>
    <property type="match status" value="1"/>
</dbReference>
<name>A0A9P8T886_9ASCO</name>
<dbReference type="FunFam" id="1.20.920.10:FF:000046">
    <property type="entry name" value="Histone acetyltransferase GCN5"/>
    <property type="match status" value="1"/>
</dbReference>
<feature type="domain" description="N-acetyltransferase" evidence="17">
    <location>
        <begin position="84"/>
        <end position="239"/>
    </location>
</feature>
<dbReference type="PROSITE" id="PS51186">
    <property type="entry name" value="GNAT"/>
    <property type="match status" value="1"/>
</dbReference>
<protein>
    <recommendedName>
        <fullName evidence="4">Histone acetyltransferase GCN5</fullName>
        <ecNumber evidence="3">2.3.1.48</ecNumber>
    </recommendedName>
</protein>
<dbReference type="RefSeq" id="XP_046063359.1">
    <property type="nucleotide sequence ID" value="XM_046203599.1"/>
</dbReference>
<evidence type="ECO:0000256" key="13">
    <source>
        <dbReference type="ARBA" id="ARBA00048017"/>
    </source>
</evidence>
<dbReference type="InterPro" id="IPR036427">
    <property type="entry name" value="Bromodomain-like_sf"/>
</dbReference>
<comment type="catalytic activity">
    <reaction evidence="13">
        <text>L-lysyl-[protein] + acetyl-CoA = N(6)-acetyl-L-lysyl-[protein] + CoA + H(+)</text>
        <dbReference type="Rhea" id="RHEA:45948"/>
        <dbReference type="Rhea" id="RHEA-COMP:9752"/>
        <dbReference type="Rhea" id="RHEA-COMP:10731"/>
        <dbReference type="ChEBI" id="CHEBI:15378"/>
        <dbReference type="ChEBI" id="CHEBI:29969"/>
        <dbReference type="ChEBI" id="CHEBI:57287"/>
        <dbReference type="ChEBI" id="CHEBI:57288"/>
        <dbReference type="ChEBI" id="CHEBI:61930"/>
        <dbReference type="EC" id="2.3.1.48"/>
    </reaction>
</comment>
<evidence type="ECO:0000256" key="3">
    <source>
        <dbReference type="ARBA" id="ARBA00013184"/>
    </source>
</evidence>
<keyword evidence="6" id="KW-0156">Chromatin regulator</keyword>
<accession>A0A9P8T886</accession>
<dbReference type="SMART" id="SM00297">
    <property type="entry name" value="BROMO"/>
    <property type="match status" value="1"/>
</dbReference>
<dbReference type="InterPro" id="IPR037800">
    <property type="entry name" value="GCN5"/>
</dbReference>
<reference evidence="18" key="2">
    <citation type="submission" date="2021-01" db="EMBL/GenBank/DDBJ databases">
        <authorList>
            <person name="Schikora-Tamarit M.A."/>
        </authorList>
    </citation>
    <scope>NUCLEOTIDE SEQUENCE</scope>
    <source>
        <strain evidence="18">CBS6075</strain>
    </source>
</reference>
<organism evidence="18 19">
    <name type="scientific">Ogataea philodendri</name>
    <dbReference type="NCBI Taxonomy" id="1378263"/>
    <lineage>
        <taxon>Eukaryota</taxon>
        <taxon>Fungi</taxon>
        <taxon>Dikarya</taxon>
        <taxon>Ascomycota</taxon>
        <taxon>Saccharomycotina</taxon>
        <taxon>Pichiomycetes</taxon>
        <taxon>Pichiales</taxon>
        <taxon>Pichiaceae</taxon>
        <taxon>Ogataea</taxon>
    </lineage>
</organism>
<dbReference type="GO" id="GO:0140671">
    <property type="term" value="C:ADA complex"/>
    <property type="evidence" value="ECO:0007669"/>
    <property type="project" value="UniProtKB-ARBA"/>
</dbReference>
<dbReference type="OrthoDB" id="1937912at2759"/>
<dbReference type="CDD" id="cd05509">
    <property type="entry name" value="Bromo_gcn5_like"/>
    <property type="match status" value="1"/>
</dbReference>
<proteinExistence type="inferred from homology"/>
<dbReference type="Gene3D" id="1.20.920.10">
    <property type="entry name" value="Bromodomain-like"/>
    <property type="match status" value="1"/>
</dbReference>
<reference evidence="18" key="1">
    <citation type="journal article" date="2021" name="Open Biol.">
        <title>Shared evolutionary footprints suggest mitochondrial oxidative damage underlies multiple complex I losses in fungi.</title>
        <authorList>
            <person name="Schikora-Tamarit M.A."/>
            <person name="Marcet-Houben M."/>
            <person name="Nosek J."/>
            <person name="Gabaldon T."/>
        </authorList>
    </citation>
    <scope>NUCLEOTIDE SEQUENCE</scope>
    <source>
        <strain evidence="18">CBS6075</strain>
    </source>
</reference>
<keyword evidence="12" id="KW-0012">Acyltransferase</keyword>
<dbReference type="AlphaFoldDB" id="A0A9P8T886"/>
<dbReference type="PANTHER" id="PTHR45750:SF3">
    <property type="entry name" value="HISTONE ACETYLTRANSFERASE"/>
    <property type="match status" value="1"/>
</dbReference>
<dbReference type="InterPro" id="IPR018359">
    <property type="entry name" value="Bromodomain_CS"/>
</dbReference>
<dbReference type="PANTHER" id="PTHR45750">
    <property type="entry name" value="GH11602P"/>
    <property type="match status" value="1"/>
</dbReference>
<dbReference type="SUPFAM" id="SSF55729">
    <property type="entry name" value="Acyl-CoA N-acyltransferases (Nat)"/>
    <property type="match status" value="1"/>
</dbReference>
<dbReference type="InterPro" id="IPR001487">
    <property type="entry name" value="Bromodomain"/>
</dbReference>
<dbReference type="Pfam" id="PF00583">
    <property type="entry name" value="Acetyltransf_1"/>
    <property type="match status" value="1"/>
</dbReference>
<sequence length="426" mass="49226">MTEDPKRKAEEDLESDSKKLKVEDSEENGIPKEDPETKTAANQESEQETADDDDKKRLVPFEFDGHTYTYKEKAGVIEEREGKIELRVVNNDNSRDNMIILTGLKNVFQKQLPEMPKAYIARLVYDRSHVSIAVIRKPLHVVGGVTYRPFENHEFAEIVFCAISSTEQVRGYGAHMMNHLKDYVTSTTKIRYFLTYADNYAIGYFKKQGFTKEITLPKKVWMGYIKDYEGGTLMQCSLLPRIRYLDSAKILMLQKAAILSKIRTISQSHVVRPGLKHFSKPNAKPLDPLTIPGVKEAGWTVEMDELAQKPKRGPHHVVMLTLLTEMQNHPSNWPFLQPVNREEVPDYYEVIKEPMDLSTMEVKLENDAYETFDDFIYDCKLIFNNCRQYNGENTTFYKNANKLEKAIIAKLKDFPEYSQHIDMLQG</sequence>
<keyword evidence="8 14" id="KW-0103">Bromodomain</keyword>
<dbReference type="InterPro" id="IPR016181">
    <property type="entry name" value="Acyl_CoA_acyltransferase"/>
</dbReference>
<evidence type="ECO:0000256" key="10">
    <source>
        <dbReference type="ARBA" id="ARBA00023163"/>
    </source>
</evidence>
<evidence type="ECO:0000256" key="14">
    <source>
        <dbReference type="PROSITE-ProRule" id="PRU00035"/>
    </source>
</evidence>
<feature type="compositionally biased region" description="Basic and acidic residues" evidence="15">
    <location>
        <begin position="1"/>
        <end position="37"/>
    </location>
</feature>
<evidence type="ECO:0000256" key="11">
    <source>
        <dbReference type="ARBA" id="ARBA00023242"/>
    </source>
</evidence>
<keyword evidence="9" id="KW-0010">Activator</keyword>